<accession>A0A0A2MLS3</accession>
<proteinExistence type="predicted"/>
<sequence>MNRIRSNWHFMRFFRLALAVFSGWQAVETGQWVFWLFAVFFLLQAIFHFGCGPKGCSVPKKSNL</sequence>
<evidence type="ECO:0000256" key="1">
    <source>
        <dbReference type="SAM" id="Phobius"/>
    </source>
</evidence>
<dbReference type="RefSeq" id="WP_026980473.1">
    <property type="nucleotide sequence ID" value="NZ_JRLW01000010.1"/>
</dbReference>
<evidence type="ECO:0000313" key="2">
    <source>
        <dbReference type="EMBL" id="KGO89210.1"/>
    </source>
</evidence>
<comment type="caution">
    <text evidence="2">The sequence shown here is derived from an EMBL/GenBank/DDBJ whole genome shotgun (WGS) entry which is preliminary data.</text>
</comment>
<gene>
    <name evidence="2" type="ORF">Q764_09055</name>
</gene>
<protein>
    <submittedName>
        <fullName evidence="2">Uncharacterized protein</fullName>
    </submittedName>
</protein>
<feature type="transmembrane region" description="Helical" evidence="1">
    <location>
        <begin position="33"/>
        <end position="51"/>
    </location>
</feature>
<reference evidence="2 3" key="1">
    <citation type="submission" date="2013-09" db="EMBL/GenBank/DDBJ databases">
        <authorList>
            <person name="Zeng Z."/>
            <person name="Chen C."/>
        </authorList>
    </citation>
    <scope>NUCLEOTIDE SEQUENCE [LARGE SCALE GENOMIC DNA]</scope>
    <source>
        <strain evidence="2 3">GH29-5</strain>
    </source>
</reference>
<keyword evidence="1" id="KW-0472">Membrane</keyword>
<dbReference type="OrthoDB" id="1049592at2"/>
<name>A0A0A2MLS3_9FLAO</name>
<dbReference type="Proteomes" id="UP000030121">
    <property type="component" value="Unassembled WGS sequence"/>
</dbReference>
<keyword evidence="3" id="KW-1185">Reference proteome</keyword>
<dbReference type="AlphaFoldDB" id="A0A0A2MLS3"/>
<evidence type="ECO:0000313" key="3">
    <source>
        <dbReference type="Proteomes" id="UP000030121"/>
    </source>
</evidence>
<dbReference type="EMBL" id="JRLW01000010">
    <property type="protein sequence ID" value="KGO89210.1"/>
    <property type="molecule type" value="Genomic_DNA"/>
</dbReference>
<keyword evidence="1" id="KW-1133">Transmembrane helix</keyword>
<keyword evidence="1" id="KW-0812">Transmembrane</keyword>
<feature type="transmembrane region" description="Helical" evidence="1">
    <location>
        <begin position="12"/>
        <end position="27"/>
    </location>
</feature>
<organism evidence="2 3">
    <name type="scientific">Flavobacterium suncheonense GH29-5 = DSM 17707</name>
    <dbReference type="NCBI Taxonomy" id="1121899"/>
    <lineage>
        <taxon>Bacteria</taxon>
        <taxon>Pseudomonadati</taxon>
        <taxon>Bacteroidota</taxon>
        <taxon>Flavobacteriia</taxon>
        <taxon>Flavobacteriales</taxon>
        <taxon>Flavobacteriaceae</taxon>
        <taxon>Flavobacterium</taxon>
    </lineage>
</organism>